<accession>A0A081NZF5</accession>
<dbReference type="SUPFAM" id="SSF53756">
    <property type="entry name" value="UDP-Glycosyltransferase/glycogen phosphorylase"/>
    <property type="match status" value="1"/>
</dbReference>
<dbReference type="OrthoDB" id="440232at2"/>
<dbReference type="AlphaFoldDB" id="A0A081NZF5"/>
<organism evidence="1 2">
    <name type="scientific">Paenibacillus tyrfis</name>
    <dbReference type="NCBI Taxonomy" id="1501230"/>
    <lineage>
        <taxon>Bacteria</taxon>
        <taxon>Bacillati</taxon>
        <taxon>Bacillota</taxon>
        <taxon>Bacilli</taxon>
        <taxon>Bacillales</taxon>
        <taxon>Paenibacillaceae</taxon>
        <taxon>Paenibacillus</taxon>
    </lineage>
</organism>
<keyword evidence="1" id="KW-0808">Transferase</keyword>
<protein>
    <submittedName>
        <fullName evidence="1">Glycosyl transferase family 1</fullName>
    </submittedName>
</protein>
<dbReference type="EMBL" id="JNVM01000019">
    <property type="protein sequence ID" value="KEQ23828.1"/>
    <property type="molecule type" value="Genomic_DNA"/>
</dbReference>
<dbReference type="CDD" id="cd03801">
    <property type="entry name" value="GT4_PimA-like"/>
    <property type="match status" value="1"/>
</dbReference>
<name>A0A081NZF5_9BACL</name>
<dbReference type="Proteomes" id="UP000028123">
    <property type="component" value="Unassembled WGS sequence"/>
</dbReference>
<gene>
    <name evidence="1" type="ORF">ET33_12400</name>
</gene>
<dbReference type="PANTHER" id="PTHR46656:SF3">
    <property type="entry name" value="PUTATIVE-RELATED"/>
    <property type="match status" value="1"/>
</dbReference>
<reference evidence="1 2" key="1">
    <citation type="submission" date="2014-06" db="EMBL/GenBank/DDBJ databases">
        <title>Draft genome sequence of Paenibacillus sp. MSt1.</title>
        <authorList>
            <person name="Aw Y.K."/>
            <person name="Ong K.S."/>
            <person name="Gan H.M."/>
            <person name="Lee S.M."/>
        </authorList>
    </citation>
    <scope>NUCLEOTIDE SEQUENCE [LARGE SCALE GENOMIC DNA]</scope>
    <source>
        <strain evidence="1 2">MSt1</strain>
    </source>
</reference>
<dbReference type="Pfam" id="PF13692">
    <property type="entry name" value="Glyco_trans_1_4"/>
    <property type="match status" value="1"/>
</dbReference>
<evidence type="ECO:0000313" key="1">
    <source>
        <dbReference type="EMBL" id="KEQ23828.1"/>
    </source>
</evidence>
<evidence type="ECO:0000313" key="2">
    <source>
        <dbReference type="Proteomes" id="UP000028123"/>
    </source>
</evidence>
<dbReference type="Gene3D" id="3.40.50.2000">
    <property type="entry name" value="Glycogen Phosphorylase B"/>
    <property type="match status" value="1"/>
</dbReference>
<dbReference type="RefSeq" id="WP_036687343.1">
    <property type="nucleotide sequence ID" value="NZ_FYEP01000003.1"/>
</dbReference>
<keyword evidence="2" id="KW-1185">Reference proteome</keyword>
<proteinExistence type="predicted"/>
<comment type="caution">
    <text evidence="1">The sequence shown here is derived from an EMBL/GenBank/DDBJ whole genome shotgun (WGS) entry which is preliminary data.</text>
</comment>
<dbReference type="PANTHER" id="PTHR46656">
    <property type="entry name" value="PUTATIVE-RELATED"/>
    <property type="match status" value="1"/>
</dbReference>
<dbReference type="eggNOG" id="COG0438">
    <property type="taxonomic scope" value="Bacteria"/>
</dbReference>
<sequence>MTSYQVVWKGPVRRHSGIGRASREYALALSRQGVDVKVEGVRSGKKKPTAGGALARLLRKPYAAGKRKILIYHYFPYTIRMRKERQKYNHIILNTVWETTRVPRNWFPNLNRFDAILVPSRHNKAALLRSGVKVPVYIVPHGVNTKQFTPRNKKLAVRGTAGRFVFVSVFGFQHRKNPEGLLRAYWEEFGPSEKVALVIKTNGYGSRQTEKWIRNKINGYKKRLGFRKTAPVILMSSRMPEHRLKGLYTLGSAFVLPTRGEGVGLPFLESLASGVPVITTGWGGHMDFVTRRNSFLVKYRLQNPAVSMRSKHAISSLFRGFFAQKGQRWAEPNIGSLKRQMRTAFRQRAVCQKKGRQGRQDVMKLTWNRAGAGMKRAVERTIQKKSRR</sequence>
<dbReference type="GO" id="GO:0016740">
    <property type="term" value="F:transferase activity"/>
    <property type="evidence" value="ECO:0007669"/>
    <property type="project" value="UniProtKB-KW"/>
</dbReference>